<keyword evidence="2" id="KW-1185">Reference proteome</keyword>
<proteinExistence type="predicted"/>
<reference evidence="1" key="1">
    <citation type="submission" date="2020-07" db="EMBL/GenBank/DDBJ databases">
        <title>The High-quality genome of the commercially important snow crab, Chionoecetes opilio.</title>
        <authorList>
            <person name="Jeong J.-H."/>
            <person name="Ryu S."/>
        </authorList>
    </citation>
    <scope>NUCLEOTIDE SEQUENCE</scope>
    <source>
        <strain evidence="1">MADBK_172401_WGS</strain>
        <tissue evidence="1">Digestive gland</tissue>
    </source>
</reference>
<evidence type="ECO:0000313" key="2">
    <source>
        <dbReference type="Proteomes" id="UP000770661"/>
    </source>
</evidence>
<organism evidence="1 2">
    <name type="scientific">Chionoecetes opilio</name>
    <name type="common">Atlantic snow crab</name>
    <name type="synonym">Cancer opilio</name>
    <dbReference type="NCBI Taxonomy" id="41210"/>
    <lineage>
        <taxon>Eukaryota</taxon>
        <taxon>Metazoa</taxon>
        <taxon>Ecdysozoa</taxon>
        <taxon>Arthropoda</taxon>
        <taxon>Crustacea</taxon>
        <taxon>Multicrustacea</taxon>
        <taxon>Malacostraca</taxon>
        <taxon>Eumalacostraca</taxon>
        <taxon>Eucarida</taxon>
        <taxon>Decapoda</taxon>
        <taxon>Pleocyemata</taxon>
        <taxon>Brachyura</taxon>
        <taxon>Eubrachyura</taxon>
        <taxon>Majoidea</taxon>
        <taxon>Majidae</taxon>
        <taxon>Chionoecetes</taxon>
    </lineage>
</organism>
<dbReference type="Proteomes" id="UP000770661">
    <property type="component" value="Unassembled WGS sequence"/>
</dbReference>
<accession>A0A8J4XZU7</accession>
<sequence>MPEVPRLRKDSAPVVNAGSAASSQQYHIAPKPLMMEASLTPERMMKAPIRLLDESLGFCDDLGPYLLDQSNFLVVAVLGLQGVGKSCLASLLVDPTINIHKSRKAQVRRMTACCREWGMPAAASRVGRSKVQGEELRL</sequence>
<dbReference type="AlphaFoldDB" id="A0A8J4XZU7"/>
<comment type="caution">
    <text evidence="1">The sequence shown here is derived from an EMBL/GenBank/DDBJ whole genome shotgun (WGS) entry which is preliminary data.</text>
</comment>
<name>A0A8J4XZU7_CHIOP</name>
<dbReference type="OrthoDB" id="79514at2759"/>
<dbReference type="PANTHER" id="PTHR14270:SF0">
    <property type="entry name" value="NONSENSE-MEDIATED MRNA DECAY FACTOR SMG9"/>
    <property type="match status" value="1"/>
</dbReference>
<dbReference type="PANTHER" id="PTHR14270">
    <property type="entry name" value="NONSENSE-MEDIATED MRNA DECAY FACTOR SMG9"/>
    <property type="match status" value="1"/>
</dbReference>
<protein>
    <submittedName>
        <fullName evidence="1">Protein SMG9</fullName>
    </submittedName>
</protein>
<dbReference type="GO" id="GO:0000184">
    <property type="term" value="P:nuclear-transcribed mRNA catabolic process, nonsense-mediated decay"/>
    <property type="evidence" value="ECO:0007669"/>
    <property type="project" value="InterPro"/>
</dbReference>
<gene>
    <name evidence="1" type="ORF">GWK47_054330</name>
</gene>
<evidence type="ECO:0000313" key="1">
    <source>
        <dbReference type="EMBL" id="KAG0717472.1"/>
    </source>
</evidence>
<dbReference type="EMBL" id="JACEEZ010017506">
    <property type="protein sequence ID" value="KAG0717472.1"/>
    <property type="molecule type" value="Genomic_DNA"/>
</dbReference>
<dbReference type="InterPro" id="IPR039177">
    <property type="entry name" value="SMG9"/>
</dbReference>